<dbReference type="STRING" id="45351.A7T8L2"/>
<evidence type="ECO:0000256" key="2">
    <source>
        <dbReference type="ARBA" id="ARBA00022741"/>
    </source>
</evidence>
<dbReference type="InParanoid" id="A7T8L2"/>
<dbReference type="GO" id="GO:0003779">
    <property type="term" value="F:actin binding"/>
    <property type="evidence" value="ECO:0007669"/>
    <property type="project" value="UniProtKB-KW"/>
</dbReference>
<evidence type="ECO:0000313" key="9">
    <source>
        <dbReference type="EMBL" id="EDO27673.1"/>
    </source>
</evidence>
<evidence type="ECO:0000256" key="6">
    <source>
        <dbReference type="ARBA" id="ARBA00023203"/>
    </source>
</evidence>
<dbReference type="Gene3D" id="1.10.10.820">
    <property type="match status" value="1"/>
</dbReference>
<dbReference type="InterPro" id="IPR001609">
    <property type="entry name" value="Myosin_head_motor_dom-like"/>
</dbReference>
<dbReference type="PANTHER" id="PTHR46049:SF10">
    <property type="entry name" value="MYOSIN VIIA"/>
    <property type="match status" value="1"/>
</dbReference>
<dbReference type="Proteomes" id="UP000001593">
    <property type="component" value="Unassembled WGS sequence"/>
</dbReference>
<dbReference type="Gene3D" id="1.20.58.530">
    <property type="match status" value="2"/>
</dbReference>
<dbReference type="PRINTS" id="PR00193">
    <property type="entry name" value="MYOSINHEAVY"/>
</dbReference>
<reference evidence="9 10" key="1">
    <citation type="journal article" date="2007" name="Science">
        <title>Sea anemone genome reveals ancestral eumetazoan gene repertoire and genomic organization.</title>
        <authorList>
            <person name="Putnam N.H."/>
            <person name="Srivastava M."/>
            <person name="Hellsten U."/>
            <person name="Dirks B."/>
            <person name="Chapman J."/>
            <person name="Salamov A."/>
            <person name="Terry A."/>
            <person name="Shapiro H."/>
            <person name="Lindquist E."/>
            <person name="Kapitonov V.V."/>
            <person name="Jurka J."/>
            <person name="Genikhovich G."/>
            <person name="Grigoriev I.V."/>
            <person name="Lucas S.M."/>
            <person name="Steele R.E."/>
            <person name="Finnerty J.R."/>
            <person name="Technau U."/>
            <person name="Martindale M.Q."/>
            <person name="Rokhsar D.S."/>
        </authorList>
    </citation>
    <scope>NUCLEOTIDE SEQUENCE [LARGE SCALE GENOMIC DNA]</scope>
    <source>
        <strain evidence="10">CH2 X CH6</strain>
    </source>
</reference>
<dbReference type="InterPro" id="IPR027417">
    <property type="entry name" value="P-loop_NTPase"/>
</dbReference>
<dbReference type="Gene3D" id="3.40.850.10">
    <property type="entry name" value="Kinesin motor domain"/>
    <property type="match status" value="1"/>
</dbReference>
<evidence type="ECO:0000256" key="5">
    <source>
        <dbReference type="ARBA" id="ARBA00023175"/>
    </source>
</evidence>
<proteinExistence type="inferred from homology"/>
<feature type="region of interest" description="Actin-binding" evidence="7">
    <location>
        <begin position="351"/>
        <end position="373"/>
    </location>
</feature>
<dbReference type="Pfam" id="PF00063">
    <property type="entry name" value="Myosin_head"/>
    <property type="match status" value="3"/>
</dbReference>
<sequence length="398" mass="45998">MHPTSIGGVEDMIHLGDLNEAGILHNLYKRYYKHQIYTYTGSILVAVNPYQLYPIYDAEYIAKYKGKKLGDLPPHIFAIADNAYTFMKRELHDQCVIISGESGAGKTESTKLILQYLAAMLDERNYHIFYRMLAGMTPKEKALLGLTDVADYYYLTQGNCITCEGMNDAEEFAIIRGAMKVLMFNEVEMMDIFKLVAAILHMGNLDFEQLCINYANEHLQQFFVKHIFKLEQEQYDKEGIRWQHISFVDNQMILDLLAQKPMNIVAIVNEESRFPKVNTGFHKVNRVSQGKHRVSQGFLEKNRDTFSADLVDLVGSSKSKFLLEIFSKERTMGEETRKRSPALGAQFKKSLDLLMKTLSRCHPFFVRCIKPNDYKKPMMFDRLLCCRQLRYSGMMETI</sequence>
<feature type="domain" description="Myosin motor" evidence="8">
    <location>
        <begin position="7"/>
        <end position="398"/>
    </location>
</feature>
<evidence type="ECO:0000259" key="8">
    <source>
        <dbReference type="PROSITE" id="PS51456"/>
    </source>
</evidence>
<keyword evidence="10" id="KW-1185">Reference proteome</keyword>
<dbReference type="SMART" id="SM00242">
    <property type="entry name" value="MYSc"/>
    <property type="match status" value="1"/>
</dbReference>
<evidence type="ECO:0000256" key="1">
    <source>
        <dbReference type="ARBA" id="ARBA00008314"/>
    </source>
</evidence>
<evidence type="ECO:0000256" key="7">
    <source>
        <dbReference type="PROSITE-ProRule" id="PRU00782"/>
    </source>
</evidence>
<evidence type="ECO:0000256" key="3">
    <source>
        <dbReference type="ARBA" id="ARBA00022840"/>
    </source>
</evidence>
<keyword evidence="2 7" id="KW-0547">Nucleotide-binding</keyword>
<protein>
    <recommendedName>
        <fullName evidence="8">Myosin motor domain-containing protein</fullName>
    </recommendedName>
</protein>
<dbReference type="OMA" id="GHCAKEP"/>
<accession>A7T8L2</accession>
<organism evidence="9 10">
    <name type="scientific">Nematostella vectensis</name>
    <name type="common">Starlet sea anemone</name>
    <dbReference type="NCBI Taxonomy" id="45351"/>
    <lineage>
        <taxon>Eukaryota</taxon>
        <taxon>Metazoa</taxon>
        <taxon>Cnidaria</taxon>
        <taxon>Anthozoa</taxon>
        <taxon>Hexacorallia</taxon>
        <taxon>Actiniaria</taxon>
        <taxon>Edwardsiidae</taxon>
        <taxon>Nematostella</taxon>
    </lineage>
</organism>
<evidence type="ECO:0000313" key="10">
    <source>
        <dbReference type="Proteomes" id="UP000001593"/>
    </source>
</evidence>
<gene>
    <name evidence="9" type="ORF">NEMVEDRAFT_v1g223837</name>
</gene>
<dbReference type="AlphaFoldDB" id="A7T8L2"/>
<dbReference type="GO" id="GO:0005524">
    <property type="term" value="F:ATP binding"/>
    <property type="evidence" value="ECO:0007669"/>
    <property type="project" value="UniProtKB-UniRule"/>
</dbReference>
<dbReference type="FunFam" id="1.10.10.820:FF:000001">
    <property type="entry name" value="Myosin heavy chain"/>
    <property type="match status" value="1"/>
</dbReference>
<keyword evidence="5 7" id="KW-0505">Motor protein</keyword>
<dbReference type="SUPFAM" id="SSF52540">
    <property type="entry name" value="P-loop containing nucleoside triphosphate hydrolases"/>
    <property type="match status" value="1"/>
</dbReference>
<dbReference type="PROSITE" id="PS51456">
    <property type="entry name" value="MYOSIN_MOTOR"/>
    <property type="match status" value="1"/>
</dbReference>
<feature type="non-terminal residue" evidence="9">
    <location>
        <position position="1"/>
    </location>
</feature>
<dbReference type="PANTHER" id="PTHR46049">
    <property type="entry name" value="AGAP003327-PA"/>
    <property type="match status" value="1"/>
</dbReference>
<keyword evidence="4 7" id="KW-0518">Myosin</keyword>
<evidence type="ECO:0000256" key="4">
    <source>
        <dbReference type="ARBA" id="ARBA00023123"/>
    </source>
</evidence>
<dbReference type="GO" id="GO:0016459">
    <property type="term" value="C:myosin complex"/>
    <property type="evidence" value="ECO:0007669"/>
    <property type="project" value="UniProtKB-KW"/>
</dbReference>
<name>A7T8L2_NEMVE</name>
<dbReference type="eggNOG" id="KOG4229">
    <property type="taxonomic scope" value="Eukaryota"/>
</dbReference>
<feature type="binding site" evidence="7">
    <location>
        <begin position="100"/>
        <end position="107"/>
    </location>
    <ligand>
        <name>ATP</name>
        <dbReference type="ChEBI" id="CHEBI:30616"/>
    </ligand>
</feature>
<dbReference type="EMBL" id="DS472775">
    <property type="protein sequence ID" value="EDO27673.1"/>
    <property type="molecule type" value="Genomic_DNA"/>
</dbReference>
<comment type="similarity">
    <text evidence="1 7">Belongs to the TRAFAC class myosin-kinesin ATPase superfamily. Myosin family.</text>
</comment>
<dbReference type="InterPro" id="IPR051724">
    <property type="entry name" value="Actin_motor_Myosin"/>
</dbReference>
<dbReference type="HOGENOM" id="CLU_693679_0_0_1"/>
<dbReference type="GO" id="GO:0003774">
    <property type="term" value="F:cytoskeletal motor activity"/>
    <property type="evidence" value="ECO:0007669"/>
    <property type="project" value="UniProtKB-UniRule"/>
</dbReference>
<dbReference type="PhylomeDB" id="A7T8L2"/>
<keyword evidence="6 7" id="KW-0009">Actin-binding</keyword>
<keyword evidence="3 7" id="KW-0067">ATP-binding</keyword>
<dbReference type="InterPro" id="IPR036961">
    <property type="entry name" value="Kinesin_motor_dom_sf"/>
</dbReference>